<accession>A0A3N1D565</accession>
<gene>
    <name evidence="1" type="ORF">EDD29_5881</name>
</gene>
<dbReference type="Proteomes" id="UP000272400">
    <property type="component" value="Unassembled WGS sequence"/>
</dbReference>
<comment type="caution">
    <text evidence="1">The sequence shown here is derived from an EMBL/GenBank/DDBJ whole genome shotgun (WGS) entry which is preliminary data.</text>
</comment>
<proteinExistence type="predicted"/>
<name>A0A3N1D565_9ACTN</name>
<dbReference type="RefSeq" id="WP_123667483.1">
    <property type="nucleotide sequence ID" value="NZ_RJKE01000001.1"/>
</dbReference>
<evidence type="ECO:0000313" key="1">
    <source>
        <dbReference type="EMBL" id="ROO88218.1"/>
    </source>
</evidence>
<reference evidence="1 2" key="1">
    <citation type="submission" date="2018-11" db="EMBL/GenBank/DDBJ databases">
        <title>Sequencing the genomes of 1000 actinobacteria strains.</title>
        <authorList>
            <person name="Klenk H.-P."/>
        </authorList>
    </citation>
    <scope>NUCLEOTIDE SEQUENCE [LARGE SCALE GENOMIC DNA]</scope>
    <source>
        <strain evidence="1 2">DSM 44254</strain>
    </source>
</reference>
<sequence>MSPYDPQSDPWFSSRAARDRPDLLGLSLTEVTALETAAGHVLRIIAEDDRVFAATADHNDARVNLVLRDGRVIRASMF</sequence>
<keyword evidence="2" id="KW-1185">Reference proteome</keyword>
<evidence type="ECO:0000313" key="2">
    <source>
        <dbReference type="Proteomes" id="UP000272400"/>
    </source>
</evidence>
<organism evidence="1 2">
    <name type="scientific">Actinocorallia herbida</name>
    <dbReference type="NCBI Taxonomy" id="58109"/>
    <lineage>
        <taxon>Bacteria</taxon>
        <taxon>Bacillati</taxon>
        <taxon>Actinomycetota</taxon>
        <taxon>Actinomycetes</taxon>
        <taxon>Streptosporangiales</taxon>
        <taxon>Thermomonosporaceae</taxon>
        <taxon>Actinocorallia</taxon>
    </lineage>
</organism>
<protein>
    <submittedName>
        <fullName evidence="1">Uncharacterized protein</fullName>
    </submittedName>
</protein>
<dbReference type="EMBL" id="RJKE01000001">
    <property type="protein sequence ID" value="ROO88218.1"/>
    <property type="molecule type" value="Genomic_DNA"/>
</dbReference>
<dbReference type="AlphaFoldDB" id="A0A3N1D565"/>